<feature type="chain" id="PRO_5007872338" evidence="2">
    <location>
        <begin position="23"/>
        <end position="178"/>
    </location>
</feature>
<feature type="transmembrane region" description="Helical" evidence="1">
    <location>
        <begin position="136"/>
        <end position="156"/>
    </location>
</feature>
<dbReference type="OrthoDB" id="2751465at2759"/>
<dbReference type="EMBL" id="KV428057">
    <property type="protein sequence ID" value="KZT38797.1"/>
    <property type="molecule type" value="Genomic_DNA"/>
</dbReference>
<feature type="transmembrane region" description="Helical" evidence="1">
    <location>
        <begin position="35"/>
        <end position="56"/>
    </location>
</feature>
<gene>
    <name evidence="3" type="ORF">SISSUDRAFT_717489</name>
</gene>
<evidence type="ECO:0000256" key="1">
    <source>
        <dbReference type="SAM" id="Phobius"/>
    </source>
</evidence>
<keyword evidence="1" id="KW-0472">Membrane</keyword>
<proteinExistence type="predicted"/>
<dbReference type="AlphaFoldDB" id="A0A166DQQ8"/>
<keyword evidence="2" id="KW-0732">Signal</keyword>
<keyword evidence="1" id="KW-1133">Transmembrane helix</keyword>
<protein>
    <submittedName>
        <fullName evidence="3">Uncharacterized protein</fullName>
    </submittedName>
</protein>
<organism evidence="3 4">
    <name type="scientific">Sistotremastrum suecicum HHB10207 ss-3</name>
    <dbReference type="NCBI Taxonomy" id="1314776"/>
    <lineage>
        <taxon>Eukaryota</taxon>
        <taxon>Fungi</taxon>
        <taxon>Dikarya</taxon>
        <taxon>Basidiomycota</taxon>
        <taxon>Agaricomycotina</taxon>
        <taxon>Agaricomycetes</taxon>
        <taxon>Sistotremastrales</taxon>
        <taxon>Sistotremastraceae</taxon>
        <taxon>Sistotremastrum</taxon>
    </lineage>
</organism>
<reference evidence="3 4" key="1">
    <citation type="journal article" date="2016" name="Mol. Biol. Evol.">
        <title>Comparative Genomics of Early-Diverging Mushroom-Forming Fungi Provides Insights into the Origins of Lignocellulose Decay Capabilities.</title>
        <authorList>
            <person name="Nagy L.G."/>
            <person name="Riley R."/>
            <person name="Tritt A."/>
            <person name="Adam C."/>
            <person name="Daum C."/>
            <person name="Floudas D."/>
            <person name="Sun H."/>
            <person name="Yadav J.S."/>
            <person name="Pangilinan J."/>
            <person name="Larsson K.H."/>
            <person name="Matsuura K."/>
            <person name="Barry K."/>
            <person name="Labutti K."/>
            <person name="Kuo R."/>
            <person name="Ohm R.A."/>
            <person name="Bhattacharya S.S."/>
            <person name="Shirouzu T."/>
            <person name="Yoshinaga Y."/>
            <person name="Martin F.M."/>
            <person name="Grigoriev I.V."/>
            <person name="Hibbett D.S."/>
        </authorList>
    </citation>
    <scope>NUCLEOTIDE SEQUENCE [LARGE SCALE GENOMIC DNA]</scope>
    <source>
        <strain evidence="3 4">HHB10207 ss-3</strain>
    </source>
</reference>
<feature type="transmembrane region" description="Helical" evidence="1">
    <location>
        <begin position="110"/>
        <end position="130"/>
    </location>
</feature>
<evidence type="ECO:0000313" key="4">
    <source>
        <dbReference type="Proteomes" id="UP000076798"/>
    </source>
</evidence>
<evidence type="ECO:0000256" key="2">
    <source>
        <dbReference type="SAM" id="SignalP"/>
    </source>
</evidence>
<dbReference type="Proteomes" id="UP000076798">
    <property type="component" value="Unassembled WGS sequence"/>
</dbReference>
<keyword evidence="1" id="KW-0812">Transmembrane</keyword>
<sequence>MSSLMNPKLAALLVLFMLTLHALLNRFGSHKNVRFILLIVVGTFCIGTVEFTLNVYNIASQTPTYIEHPLDLHCWNTDPLYLQLPMVLQMFVGDAFTIYRTWVLWDRKPVAIVFPTILLLVLGQWMFLMATSAMKATYVVIIPVSLALNVVCFVLIGERLHNHPKLSIPRRHIHCILS</sequence>
<feature type="signal peptide" evidence="2">
    <location>
        <begin position="1"/>
        <end position="22"/>
    </location>
</feature>
<keyword evidence="4" id="KW-1185">Reference proteome</keyword>
<accession>A0A166DQQ8</accession>
<evidence type="ECO:0000313" key="3">
    <source>
        <dbReference type="EMBL" id="KZT38797.1"/>
    </source>
</evidence>
<name>A0A166DQQ8_9AGAM</name>